<evidence type="ECO:0000256" key="2">
    <source>
        <dbReference type="SAM" id="Phobius"/>
    </source>
</evidence>
<keyword evidence="4" id="KW-1185">Reference proteome</keyword>
<dbReference type="EMBL" id="PQIB02001160">
    <property type="protein sequence ID" value="RLM41242.1"/>
    <property type="molecule type" value="Genomic_DNA"/>
</dbReference>
<comment type="caution">
    <text evidence="3">The sequence shown here is derived from an EMBL/GenBank/DDBJ whole genome shotgun (WGS) entry which is preliminary data.</text>
</comment>
<proteinExistence type="predicted"/>
<protein>
    <submittedName>
        <fullName evidence="3">Actin-like protein ARP8</fullName>
    </submittedName>
</protein>
<feature type="region of interest" description="Disordered" evidence="1">
    <location>
        <begin position="1"/>
        <end position="75"/>
    </location>
</feature>
<keyword evidence="2" id="KW-0472">Membrane</keyword>
<evidence type="ECO:0000313" key="3">
    <source>
        <dbReference type="EMBL" id="RLM41242.1"/>
    </source>
</evidence>
<keyword evidence="2" id="KW-1133">Transmembrane helix</keyword>
<keyword evidence="2" id="KW-0812">Transmembrane</keyword>
<dbReference type="Proteomes" id="UP000275267">
    <property type="component" value="Unassembled WGS sequence"/>
</dbReference>
<feature type="compositionally biased region" description="Basic and acidic residues" evidence="1">
    <location>
        <begin position="17"/>
        <end position="27"/>
    </location>
</feature>
<evidence type="ECO:0000313" key="4">
    <source>
        <dbReference type="Proteomes" id="UP000275267"/>
    </source>
</evidence>
<accession>A0A3L6P951</accession>
<name>A0A3L6P951_PANMI</name>
<feature type="compositionally biased region" description="Basic and acidic residues" evidence="1">
    <location>
        <begin position="34"/>
        <end position="44"/>
    </location>
</feature>
<feature type="transmembrane region" description="Helical" evidence="2">
    <location>
        <begin position="181"/>
        <end position="203"/>
    </location>
</feature>
<dbReference type="AlphaFoldDB" id="A0A3L6P951"/>
<gene>
    <name evidence="3" type="ORF">C2845_PMPSC056088</name>
</gene>
<evidence type="ECO:0000256" key="1">
    <source>
        <dbReference type="SAM" id="MobiDB-lite"/>
    </source>
</evidence>
<reference evidence="4" key="1">
    <citation type="journal article" date="2019" name="Nat. Commun.">
        <title>The genome of broomcorn millet.</title>
        <authorList>
            <person name="Zou C."/>
            <person name="Miki D."/>
            <person name="Li D."/>
            <person name="Tang Q."/>
            <person name="Xiao L."/>
            <person name="Rajput S."/>
            <person name="Deng P."/>
            <person name="Jia W."/>
            <person name="Huang R."/>
            <person name="Zhang M."/>
            <person name="Sun Y."/>
            <person name="Hu J."/>
            <person name="Fu X."/>
            <person name="Schnable P.S."/>
            <person name="Li F."/>
            <person name="Zhang H."/>
            <person name="Feng B."/>
            <person name="Zhu X."/>
            <person name="Liu R."/>
            <person name="Schnable J.C."/>
            <person name="Zhu J.-K."/>
            <person name="Zhang H."/>
        </authorList>
    </citation>
    <scope>NUCLEOTIDE SEQUENCE [LARGE SCALE GENOMIC DNA]</scope>
</reference>
<sequence length="217" mass="24666">MGRSRGEPSGQWRQKCHHDPHVQREEESPPSPIRELRPRCRPGKEPAGSSDQARQAPYIMRSMPVPPPSHANPSKRGVAWEICPQTPPRLQIEFAPDQRQYPWLPKLATPGSFIKRALKSIFCMCKSMSQEVNENCRDIIEIKSHLGLPYDPYHELPDFDDPFAEWDAADEATVAAAHAPLLIHAALPLLALVVLLHMAKKYLMKRADRRRRAPQLP</sequence>
<organism evidence="3 4">
    <name type="scientific">Panicum miliaceum</name>
    <name type="common">Proso millet</name>
    <name type="synonym">Broomcorn millet</name>
    <dbReference type="NCBI Taxonomy" id="4540"/>
    <lineage>
        <taxon>Eukaryota</taxon>
        <taxon>Viridiplantae</taxon>
        <taxon>Streptophyta</taxon>
        <taxon>Embryophyta</taxon>
        <taxon>Tracheophyta</taxon>
        <taxon>Spermatophyta</taxon>
        <taxon>Magnoliopsida</taxon>
        <taxon>Liliopsida</taxon>
        <taxon>Poales</taxon>
        <taxon>Poaceae</taxon>
        <taxon>PACMAD clade</taxon>
        <taxon>Panicoideae</taxon>
        <taxon>Panicodae</taxon>
        <taxon>Paniceae</taxon>
        <taxon>Panicinae</taxon>
        <taxon>Panicum</taxon>
        <taxon>Panicum sect. Panicum</taxon>
    </lineage>
</organism>